<dbReference type="CDD" id="cd07036">
    <property type="entry name" value="TPP_PYR_E1-PDHc-beta_like"/>
    <property type="match status" value="1"/>
</dbReference>
<evidence type="ECO:0000313" key="6">
    <source>
        <dbReference type="EMBL" id="PWN21378.1"/>
    </source>
</evidence>
<gene>
    <name evidence="6" type="ORF">BCV69DRAFT_168586</name>
</gene>
<dbReference type="PANTHER" id="PTHR42980:SF1">
    <property type="entry name" value="2-OXOISOVALERATE DEHYDROGENASE SUBUNIT BETA, MITOCHONDRIAL"/>
    <property type="match status" value="1"/>
</dbReference>
<dbReference type="GO" id="GO:0006091">
    <property type="term" value="P:generation of precursor metabolites and energy"/>
    <property type="evidence" value="ECO:0007669"/>
    <property type="project" value="UniProtKB-ARBA"/>
</dbReference>
<dbReference type="GO" id="GO:0009083">
    <property type="term" value="P:branched-chain amino acid catabolic process"/>
    <property type="evidence" value="ECO:0007669"/>
    <property type="project" value="TreeGrafter"/>
</dbReference>
<dbReference type="GO" id="GO:0007584">
    <property type="term" value="P:response to nutrient"/>
    <property type="evidence" value="ECO:0007669"/>
    <property type="project" value="TreeGrafter"/>
</dbReference>
<dbReference type="EMBL" id="KZ819325">
    <property type="protein sequence ID" value="PWN21378.1"/>
    <property type="molecule type" value="Genomic_DNA"/>
</dbReference>
<keyword evidence="3" id="KW-0560">Oxidoreductase</keyword>
<dbReference type="PANTHER" id="PTHR42980">
    <property type="entry name" value="2-OXOISOVALERATE DEHYDROGENASE SUBUNIT BETA-RELATED"/>
    <property type="match status" value="1"/>
</dbReference>
<comment type="catalytic activity">
    <reaction evidence="4">
        <text>N(6)-[(R)-lipoyl]-L-lysyl-[protein] + 3-methyl-2-oxobutanoate + H(+) = N(6)-[(R)-S(8)-2-methylpropanoyldihydrolipoyl]-L-lysyl-[protein] + CO2</text>
        <dbReference type="Rhea" id="RHEA:13457"/>
        <dbReference type="Rhea" id="RHEA-COMP:10474"/>
        <dbReference type="Rhea" id="RHEA-COMP:10497"/>
        <dbReference type="ChEBI" id="CHEBI:11851"/>
        <dbReference type="ChEBI" id="CHEBI:15378"/>
        <dbReference type="ChEBI" id="CHEBI:16526"/>
        <dbReference type="ChEBI" id="CHEBI:83099"/>
        <dbReference type="ChEBI" id="CHEBI:83142"/>
        <dbReference type="EC" id="1.2.4.4"/>
    </reaction>
    <physiologicalReaction direction="left-to-right" evidence="4">
        <dbReference type="Rhea" id="RHEA:13458"/>
    </physiologicalReaction>
</comment>
<name>A0A316U962_9BASI</name>
<dbReference type="InterPro" id="IPR033248">
    <property type="entry name" value="Transketolase_C"/>
</dbReference>
<evidence type="ECO:0000256" key="2">
    <source>
        <dbReference type="ARBA" id="ARBA00012277"/>
    </source>
</evidence>
<dbReference type="SUPFAM" id="SSF52518">
    <property type="entry name" value="Thiamin diphosphate-binding fold (THDP-binding)"/>
    <property type="match status" value="1"/>
</dbReference>
<dbReference type="Proteomes" id="UP000245942">
    <property type="component" value="Unassembled WGS sequence"/>
</dbReference>
<dbReference type="Gene3D" id="3.40.50.920">
    <property type="match status" value="1"/>
</dbReference>
<accession>A0A316U962</accession>
<keyword evidence="7" id="KW-1185">Reference proteome</keyword>
<dbReference type="STRING" id="1684307.A0A316U962"/>
<dbReference type="AlphaFoldDB" id="A0A316U962"/>
<dbReference type="FunFam" id="3.40.50.970:FF:000001">
    <property type="entry name" value="Pyruvate dehydrogenase E1 beta subunit"/>
    <property type="match status" value="1"/>
</dbReference>
<dbReference type="SMART" id="SM00861">
    <property type="entry name" value="Transket_pyr"/>
    <property type="match status" value="1"/>
</dbReference>
<evidence type="ECO:0000256" key="3">
    <source>
        <dbReference type="ARBA" id="ARBA00023002"/>
    </source>
</evidence>
<dbReference type="EC" id="1.2.4.4" evidence="2"/>
<dbReference type="SUPFAM" id="SSF52922">
    <property type="entry name" value="TK C-terminal domain-like"/>
    <property type="match status" value="1"/>
</dbReference>
<proteinExistence type="predicted"/>
<organism evidence="6 7">
    <name type="scientific">Pseudomicrostroma glucosiphilum</name>
    <dbReference type="NCBI Taxonomy" id="1684307"/>
    <lineage>
        <taxon>Eukaryota</taxon>
        <taxon>Fungi</taxon>
        <taxon>Dikarya</taxon>
        <taxon>Basidiomycota</taxon>
        <taxon>Ustilaginomycotina</taxon>
        <taxon>Exobasidiomycetes</taxon>
        <taxon>Microstromatales</taxon>
        <taxon>Microstromatales incertae sedis</taxon>
        <taxon>Pseudomicrostroma</taxon>
    </lineage>
</organism>
<dbReference type="OrthoDB" id="878at2759"/>
<comment type="cofactor">
    <cofactor evidence="1">
        <name>thiamine diphosphate</name>
        <dbReference type="ChEBI" id="CHEBI:58937"/>
    </cofactor>
</comment>
<evidence type="ECO:0000256" key="1">
    <source>
        <dbReference type="ARBA" id="ARBA00001964"/>
    </source>
</evidence>
<reference evidence="6 7" key="1">
    <citation type="journal article" date="2018" name="Mol. Biol. Evol.">
        <title>Broad Genomic Sampling Reveals a Smut Pathogenic Ancestry of the Fungal Clade Ustilaginomycotina.</title>
        <authorList>
            <person name="Kijpornyongpan T."/>
            <person name="Mondo S.J."/>
            <person name="Barry K."/>
            <person name="Sandor L."/>
            <person name="Lee J."/>
            <person name="Lipzen A."/>
            <person name="Pangilinan J."/>
            <person name="LaButti K."/>
            <person name="Hainaut M."/>
            <person name="Henrissat B."/>
            <person name="Grigoriev I.V."/>
            <person name="Spatafora J.W."/>
            <person name="Aime M.C."/>
        </authorList>
    </citation>
    <scope>NUCLEOTIDE SEQUENCE [LARGE SCALE GENOMIC DNA]</scope>
    <source>
        <strain evidence="6 7">MCA 4718</strain>
    </source>
</reference>
<protein>
    <recommendedName>
        <fullName evidence="2">3-methyl-2-oxobutanoate dehydrogenase (2-methylpropanoyl-transferring)</fullName>
        <ecNumber evidence="2">1.2.4.4</ecNumber>
    </recommendedName>
</protein>
<dbReference type="GO" id="GO:0003863">
    <property type="term" value="F:branched-chain 2-oxo acid dehydrogenase activity"/>
    <property type="evidence" value="ECO:0007669"/>
    <property type="project" value="UniProtKB-EC"/>
</dbReference>
<evidence type="ECO:0000259" key="5">
    <source>
        <dbReference type="SMART" id="SM00861"/>
    </source>
</evidence>
<evidence type="ECO:0000313" key="7">
    <source>
        <dbReference type="Proteomes" id="UP000245942"/>
    </source>
</evidence>
<dbReference type="RefSeq" id="XP_025348538.1">
    <property type="nucleotide sequence ID" value="XM_025489484.1"/>
</dbReference>
<dbReference type="Pfam" id="PF02779">
    <property type="entry name" value="Transket_pyr"/>
    <property type="match status" value="1"/>
</dbReference>
<dbReference type="GeneID" id="37011218"/>
<dbReference type="InterPro" id="IPR029061">
    <property type="entry name" value="THDP-binding"/>
</dbReference>
<dbReference type="InterPro" id="IPR005475">
    <property type="entry name" value="Transketolase-like_Pyr-bd"/>
</dbReference>
<feature type="domain" description="Transketolase-like pyrimidine-binding" evidence="5">
    <location>
        <begin position="18"/>
        <end position="193"/>
    </location>
</feature>
<dbReference type="Gene3D" id="3.40.50.970">
    <property type="match status" value="1"/>
</dbReference>
<sequence>MSHSYLDFLPPHCTHFPFSSPRAICNAQALALASDETAVVLGEDIAFGGVFRAAAGLREQFGEERVFNTPLCEQGIAGFSIGLAAMGHRAIAEIQFADYLFPAFDQIVNEAAKLRYRSGSQTNAGGLTIRTPCQAVGHGGLYHSQSIEQFLLPVPGLNVVMPRGPITAKGLLLAAIRSPDPTIVLEPKTLYRSSVEEVPTGDYSIAIGRADVLRKGSDITLISWGAPLYTCLEAMDLLRNPPEKLQHLVPSSLREASVELIDLQTISPWDRRTVVESVKKTGRCIIVSEAPVTGSVSSEVASVIQKEAFLRLEAPVLCLGGWDTPFPHIGETFYKPNAVRILEGILETMRF</sequence>
<evidence type="ECO:0000256" key="4">
    <source>
        <dbReference type="ARBA" id="ARBA00051764"/>
    </source>
</evidence>
<dbReference type="InterPro" id="IPR009014">
    <property type="entry name" value="Transketo_C/PFOR_II"/>
</dbReference>
<dbReference type="Pfam" id="PF02780">
    <property type="entry name" value="Transketolase_C"/>
    <property type="match status" value="1"/>
</dbReference>